<keyword evidence="4" id="KW-0378">Hydrolase</keyword>
<keyword evidence="5 7" id="KW-1133">Transmembrane helix</keyword>
<evidence type="ECO:0000259" key="8">
    <source>
        <dbReference type="SMART" id="SM00014"/>
    </source>
</evidence>
<evidence type="ECO:0000256" key="4">
    <source>
        <dbReference type="ARBA" id="ARBA00022801"/>
    </source>
</evidence>
<dbReference type="PANTHER" id="PTHR14969:SF62">
    <property type="entry name" value="DECAPRENYLPHOSPHORYL-5-PHOSPHORIBOSE PHOSPHATASE RV3807C-RELATED"/>
    <property type="match status" value="1"/>
</dbReference>
<dbReference type="InterPro" id="IPR000326">
    <property type="entry name" value="PAP2/HPO"/>
</dbReference>
<feature type="transmembrane region" description="Helical" evidence="7">
    <location>
        <begin position="37"/>
        <end position="53"/>
    </location>
</feature>
<dbReference type="OrthoDB" id="9789113at2"/>
<protein>
    <submittedName>
        <fullName evidence="9">Undecaprenyl-diphosphatase</fullName>
    </submittedName>
</protein>
<feature type="transmembrane region" description="Helical" evidence="7">
    <location>
        <begin position="155"/>
        <end position="173"/>
    </location>
</feature>
<dbReference type="InterPro" id="IPR036938">
    <property type="entry name" value="PAP2/HPO_sf"/>
</dbReference>
<dbReference type="GO" id="GO:0005886">
    <property type="term" value="C:plasma membrane"/>
    <property type="evidence" value="ECO:0007669"/>
    <property type="project" value="UniProtKB-SubCell"/>
</dbReference>
<name>A0A1M6ME69_9FIRM</name>
<evidence type="ECO:0000313" key="10">
    <source>
        <dbReference type="Proteomes" id="UP000183975"/>
    </source>
</evidence>
<dbReference type="SMART" id="SM00014">
    <property type="entry name" value="acidPPc"/>
    <property type="match status" value="1"/>
</dbReference>
<evidence type="ECO:0000256" key="3">
    <source>
        <dbReference type="ARBA" id="ARBA00022692"/>
    </source>
</evidence>
<keyword evidence="3 7" id="KW-0812">Transmembrane</keyword>
<gene>
    <name evidence="9" type="ORF">SAMN02745138_00587</name>
</gene>
<evidence type="ECO:0000256" key="2">
    <source>
        <dbReference type="ARBA" id="ARBA00022475"/>
    </source>
</evidence>
<dbReference type="Proteomes" id="UP000183975">
    <property type="component" value="Unassembled WGS sequence"/>
</dbReference>
<keyword evidence="10" id="KW-1185">Reference proteome</keyword>
<organism evidence="9 10">
    <name type="scientific">Anaerotignum lactatifermentans DSM 14214</name>
    <dbReference type="NCBI Taxonomy" id="1121323"/>
    <lineage>
        <taxon>Bacteria</taxon>
        <taxon>Bacillati</taxon>
        <taxon>Bacillota</taxon>
        <taxon>Clostridia</taxon>
        <taxon>Lachnospirales</taxon>
        <taxon>Anaerotignaceae</taxon>
        <taxon>Anaerotignum</taxon>
    </lineage>
</organism>
<evidence type="ECO:0000256" key="1">
    <source>
        <dbReference type="ARBA" id="ARBA00004651"/>
    </source>
</evidence>
<dbReference type="SUPFAM" id="SSF48317">
    <property type="entry name" value="Acid phosphatase/Vanadium-dependent haloperoxidase"/>
    <property type="match status" value="1"/>
</dbReference>
<proteinExistence type="predicted"/>
<feature type="transmembrane region" description="Helical" evidence="7">
    <location>
        <begin position="131"/>
        <end position="149"/>
    </location>
</feature>
<comment type="subcellular location">
    <subcellularLocation>
        <location evidence="1">Cell membrane</location>
        <topology evidence="1">Multi-pass membrane protein</topology>
    </subcellularLocation>
</comment>
<dbReference type="GO" id="GO:0016787">
    <property type="term" value="F:hydrolase activity"/>
    <property type="evidence" value="ECO:0007669"/>
    <property type="project" value="UniProtKB-KW"/>
</dbReference>
<accession>A0A1M6ME69</accession>
<dbReference type="Gene3D" id="1.20.144.10">
    <property type="entry name" value="Phosphatidic acid phosphatase type 2/haloperoxidase"/>
    <property type="match status" value="2"/>
</dbReference>
<reference evidence="9 10" key="1">
    <citation type="submission" date="2016-11" db="EMBL/GenBank/DDBJ databases">
        <authorList>
            <person name="Jaros S."/>
            <person name="Januszkiewicz K."/>
            <person name="Wedrychowicz H."/>
        </authorList>
    </citation>
    <scope>NUCLEOTIDE SEQUENCE [LARGE SCALE GENOMIC DNA]</scope>
    <source>
        <strain evidence="9 10">DSM 14214</strain>
    </source>
</reference>
<dbReference type="EMBL" id="FRAH01000006">
    <property type="protein sequence ID" value="SHJ81769.1"/>
    <property type="molecule type" value="Genomic_DNA"/>
</dbReference>
<keyword evidence="2" id="KW-1003">Cell membrane</keyword>
<evidence type="ECO:0000256" key="6">
    <source>
        <dbReference type="ARBA" id="ARBA00023136"/>
    </source>
</evidence>
<evidence type="ECO:0000256" key="7">
    <source>
        <dbReference type="SAM" id="Phobius"/>
    </source>
</evidence>
<evidence type="ECO:0000256" key="5">
    <source>
        <dbReference type="ARBA" id="ARBA00022989"/>
    </source>
</evidence>
<sequence>MEMIQQLDAQIILWIQEHVVCDGLNAPMLFISKMGNAGWFWILLGILMLLYGIKNRNFARCGLTLLLCLGTTALVCNVTLKPMVGRMRPYDLLGFSILVPPLADFSFPSGHTSSSFAAATAIYAMNRKWGIVAYVFAVLMGISRLYLGVHFPTDVLAGAIIGFVMARLTLWALGKINVGFQFQNR</sequence>
<feature type="transmembrane region" description="Helical" evidence="7">
    <location>
        <begin position="65"/>
        <end position="85"/>
    </location>
</feature>
<dbReference type="Pfam" id="PF01569">
    <property type="entry name" value="PAP2"/>
    <property type="match status" value="1"/>
</dbReference>
<feature type="domain" description="Phosphatidic acid phosphatase type 2/haloperoxidase" evidence="8">
    <location>
        <begin position="61"/>
        <end position="170"/>
    </location>
</feature>
<dbReference type="AlphaFoldDB" id="A0A1M6ME69"/>
<keyword evidence="6 7" id="KW-0472">Membrane</keyword>
<dbReference type="PANTHER" id="PTHR14969">
    <property type="entry name" value="SPHINGOSINE-1-PHOSPHATE PHOSPHOHYDROLASE"/>
    <property type="match status" value="1"/>
</dbReference>
<evidence type="ECO:0000313" key="9">
    <source>
        <dbReference type="EMBL" id="SHJ81769.1"/>
    </source>
</evidence>